<feature type="compositionally biased region" description="Low complexity" evidence="2">
    <location>
        <begin position="1"/>
        <end position="21"/>
    </location>
</feature>
<dbReference type="InterPro" id="IPR051944">
    <property type="entry name" value="BEACH_domain_protein"/>
</dbReference>
<proteinExistence type="predicted"/>
<dbReference type="Proteomes" id="UP000325081">
    <property type="component" value="Unassembled WGS sequence"/>
</dbReference>
<name>A0A5A7PRJ4_STRAF</name>
<feature type="region of interest" description="Disordered" evidence="2">
    <location>
        <begin position="1"/>
        <end position="24"/>
    </location>
</feature>
<feature type="non-terminal residue" evidence="3">
    <location>
        <position position="206"/>
    </location>
</feature>
<dbReference type="PANTHER" id="PTHR46108">
    <property type="entry name" value="BLUE CHEESE"/>
    <property type="match status" value="1"/>
</dbReference>
<keyword evidence="1" id="KW-0853">WD repeat</keyword>
<evidence type="ECO:0000256" key="2">
    <source>
        <dbReference type="SAM" id="MobiDB-lite"/>
    </source>
</evidence>
<feature type="region of interest" description="Disordered" evidence="2">
    <location>
        <begin position="36"/>
        <end position="81"/>
    </location>
</feature>
<feature type="non-terminal residue" evidence="3">
    <location>
        <position position="1"/>
    </location>
</feature>
<sequence>GATPTLLFLPSSLSPTHSPSLKSFPSATTISSALALPKTTTPSSPVIMTGSSSSAGSCTRDPALLSPPSSTASSGPCAGHPTIHDGLEQVRQLHRHCEGPELPAFVHQLTEFPAPVSTMNANDLLGDVVLAGDVMLVVWSINGNCLDLSSLTFLHQLTKFPAPISTMYANDLTGDVVTTADVMLVVWSINGNFPTALITNFLGTFF</sequence>
<accession>A0A5A7PRJ4</accession>
<dbReference type="OrthoDB" id="1737924at2759"/>
<protein>
    <submittedName>
        <fullName evidence="3">Beige/BEACH domain</fullName>
    </submittedName>
</protein>
<evidence type="ECO:0000313" key="4">
    <source>
        <dbReference type="Proteomes" id="UP000325081"/>
    </source>
</evidence>
<dbReference type="EMBL" id="BKCP01004961">
    <property type="protein sequence ID" value="GER35276.1"/>
    <property type="molecule type" value="Genomic_DNA"/>
</dbReference>
<feature type="compositionally biased region" description="Polar residues" evidence="2">
    <location>
        <begin position="36"/>
        <end position="57"/>
    </location>
</feature>
<organism evidence="3 4">
    <name type="scientific">Striga asiatica</name>
    <name type="common">Asiatic witchweed</name>
    <name type="synonym">Buchnera asiatica</name>
    <dbReference type="NCBI Taxonomy" id="4170"/>
    <lineage>
        <taxon>Eukaryota</taxon>
        <taxon>Viridiplantae</taxon>
        <taxon>Streptophyta</taxon>
        <taxon>Embryophyta</taxon>
        <taxon>Tracheophyta</taxon>
        <taxon>Spermatophyta</taxon>
        <taxon>Magnoliopsida</taxon>
        <taxon>eudicotyledons</taxon>
        <taxon>Gunneridae</taxon>
        <taxon>Pentapetalae</taxon>
        <taxon>asterids</taxon>
        <taxon>lamiids</taxon>
        <taxon>Lamiales</taxon>
        <taxon>Orobanchaceae</taxon>
        <taxon>Buchnereae</taxon>
        <taxon>Striga</taxon>
    </lineage>
</organism>
<feature type="compositionally biased region" description="Low complexity" evidence="2">
    <location>
        <begin position="62"/>
        <end position="76"/>
    </location>
</feature>
<dbReference type="AlphaFoldDB" id="A0A5A7PRJ4"/>
<evidence type="ECO:0000256" key="1">
    <source>
        <dbReference type="ARBA" id="ARBA00022574"/>
    </source>
</evidence>
<comment type="caution">
    <text evidence="3">The sequence shown here is derived from an EMBL/GenBank/DDBJ whole genome shotgun (WGS) entry which is preliminary data.</text>
</comment>
<evidence type="ECO:0000313" key="3">
    <source>
        <dbReference type="EMBL" id="GER35276.1"/>
    </source>
</evidence>
<gene>
    <name evidence="3" type="ORF">STAS_11546</name>
</gene>
<keyword evidence="4" id="KW-1185">Reference proteome</keyword>
<reference evidence="4" key="1">
    <citation type="journal article" date="2019" name="Curr. Biol.">
        <title>Genome Sequence of Striga asiatica Provides Insight into the Evolution of Plant Parasitism.</title>
        <authorList>
            <person name="Yoshida S."/>
            <person name="Kim S."/>
            <person name="Wafula E.K."/>
            <person name="Tanskanen J."/>
            <person name="Kim Y.M."/>
            <person name="Honaas L."/>
            <person name="Yang Z."/>
            <person name="Spallek T."/>
            <person name="Conn C.E."/>
            <person name="Ichihashi Y."/>
            <person name="Cheong K."/>
            <person name="Cui S."/>
            <person name="Der J.P."/>
            <person name="Gundlach H."/>
            <person name="Jiao Y."/>
            <person name="Hori C."/>
            <person name="Ishida J.K."/>
            <person name="Kasahara H."/>
            <person name="Kiba T."/>
            <person name="Kim M.S."/>
            <person name="Koo N."/>
            <person name="Laohavisit A."/>
            <person name="Lee Y.H."/>
            <person name="Lumba S."/>
            <person name="McCourt P."/>
            <person name="Mortimer J.C."/>
            <person name="Mutuku J.M."/>
            <person name="Nomura T."/>
            <person name="Sasaki-Sekimoto Y."/>
            <person name="Seto Y."/>
            <person name="Wang Y."/>
            <person name="Wakatake T."/>
            <person name="Sakakibara H."/>
            <person name="Demura T."/>
            <person name="Yamaguchi S."/>
            <person name="Yoneyama K."/>
            <person name="Manabe R.I."/>
            <person name="Nelson D.C."/>
            <person name="Schulman A.H."/>
            <person name="Timko M.P."/>
            <person name="dePamphilis C.W."/>
            <person name="Choi D."/>
            <person name="Shirasu K."/>
        </authorList>
    </citation>
    <scope>NUCLEOTIDE SEQUENCE [LARGE SCALE GENOMIC DNA]</scope>
    <source>
        <strain evidence="4">cv. UVA1</strain>
    </source>
</reference>
<dbReference type="PANTHER" id="PTHR46108:SF4">
    <property type="entry name" value="BLUE CHEESE"/>
    <property type="match status" value="1"/>
</dbReference>